<dbReference type="AlphaFoldDB" id="A0A1Y6EPI7"/>
<dbReference type="Gene3D" id="3.90.1720.30">
    <property type="entry name" value="PPPDE domains"/>
    <property type="match status" value="1"/>
</dbReference>
<evidence type="ECO:0000256" key="1">
    <source>
        <dbReference type="SAM" id="SignalP"/>
    </source>
</evidence>
<dbReference type="RefSeq" id="WP_234989944.1">
    <property type="nucleotide sequence ID" value="NZ_FXWG01000001.1"/>
</dbReference>
<feature type="chain" id="PRO_5013164870" description="DUF4105 domain-containing protein" evidence="1">
    <location>
        <begin position="30"/>
        <end position="183"/>
    </location>
</feature>
<sequence>MPRYMRQMRRILSIFLAILSLGWAPQAFAQVELSFHSFNGSVLFGRYPHTFIVMQGTLEETGEAVNENYGFTAKNVSPAILNGPVYHDISIEKPKYLEKTNVHFTIPISDKQYRQIVAEVKKWRNQPGKYYDLDTRNCIHFVGRMAQIVGLKVEYPDDMLRRPKKWLNHITGLNPQLGARAIK</sequence>
<keyword evidence="3" id="KW-1185">Reference proteome</keyword>
<gene>
    <name evidence="2" type="ORF">SAMN06297468_1051</name>
</gene>
<proteinExistence type="predicted"/>
<dbReference type="InterPro" id="IPR042266">
    <property type="entry name" value="PPPDE_sf"/>
</dbReference>
<evidence type="ECO:0000313" key="3">
    <source>
        <dbReference type="Proteomes" id="UP000194420"/>
    </source>
</evidence>
<reference evidence="3" key="1">
    <citation type="submission" date="2017-04" db="EMBL/GenBank/DDBJ databases">
        <authorList>
            <person name="Varghese N."/>
            <person name="Submissions S."/>
        </authorList>
    </citation>
    <scope>NUCLEOTIDE SEQUENCE [LARGE SCALE GENOMIC DNA]</scope>
</reference>
<name>A0A1Y6EPI7_9SPHN</name>
<organism evidence="2 3">
    <name type="scientific">Altererythrobacter xiamenensis</name>
    <dbReference type="NCBI Taxonomy" id="1316679"/>
    <lineage>
        <taxon>Bacteria</taxon>
        <taxon>Pseudomonadati</taxon>
        <taxon>Pseudomonadota</taxon>
        <taxon>Alphaproteobacteria</taxon>
        <taxon>Sphingomonadales</taxon>
        <taxon>Erythrobacteraceae</taxon>
        <taxon>Altererythrobacter</taxon>
    </lineage>
</organism>
<evidence type="ECO:0008006" key="4">
    <source>
        <dbReference type="Google" id="ProtNLM"/>
    </source>
</evidence>
<keyword evidence="1" id="KW-0732">Signal</keyword>
<dbReference type="EMBL" id="FXWG01000001">
    <property type="protein sequence ID" value="SMQ64605.1"/>
    <property type="molecule type" value="Genomic_DNA"/>
</dbReference>
<dbReference type="Proteomes" id="UP000194420">
    <property type="component" value="Unassembled WGS sequence"/>
</dbReference>
<accession>A0A1Y6EPI7</accession>
<protein>
    <recommendedName>
        <fullName evidence="4">DUF4105 domain-containing protein</fullName>
    </recommendedName>
</protein>
<feature type="signal peptide" evidence="1">
    <location>
        <begin position="1"/>
        <end position="29"/>
    </location>
</feature>
<evidence type="ECO:0000313" key="2">
    <source>
        <dbReference type="EMBL" id="SMQ64605.1"/>
    </source>
</evidence>